<evidence type="ECO:0000256" key="1">
    <source>
        <dbReference type="SAM" id="MobiDB-lite"/>
    </source>
</evidence>
<feature type="compositionally biased region" description="Basic and acidic residues" evidence="1">
    <location>
        <begin position="50"/>
        <end position="65"/>
    </location>
</feature>
<dbReference type="EMBL" id="SWFS01000053">
    <property type="protein sequence ID" value="KAA8917231.1"/>
    <property type="molecule type" value="Genomic_DNA"/>
</dbReference>
<comment type="caution">
    <text evidence="2">The sequence shown here is derived from an EMBL/GenBank/DDBJ whole genome shotgun (WGS) entry which is preliminary data.</text>
</comment>
<dbReference type="PANTHER" id="PTHR31014">
    <property type="entry name" value="MITOCHONDRIAL TRANSLATION SYSTEM COMPONENT PET127-RELATED"/>
    <property type="match status" value="1"/>
</dbReference>
<protein>
    <recommendedName>
        <fullName evidence="4">Pet127-domain-containing protein</fullName>
    </recommendedName>
</protein>
<dbReference type="VEuPathDB" id="FungiDB:TRICI_000624"/>
<evidence type="ECO:0008006" key="4">
    <source>
        <dbReference type="Google" id="ProtNLM"/>
    </source>
</evidence>
<feature type="compositionally biased region" description="Basic residues" evidence="1">
    <location>
        <begin position="661"/>
        <end position="670"/>
    </location>
</feature>
<gene>
    <name evidence="2" type="ORF">TRICI_000624</name>
</gene>
<reference evidence="2" key="1">
    <citation type="journal article" date="2019" name="G3 (Bethesda)">
        <title>Genome Assemblies of Two Rare Opportunistic Yeast Pathogens: Diutina rugosa (syn. Candida rugosa) and Trichomonascus ciferrii (syn. Candida ciferrii).</title>
        <authorList>
            <person name="Mixao V."/>
            <person name="Saus E."/>
            <person name="Hansen A.P."/>
            <person name="Lass-Florl C."/>
            <person name="Gabaldon T."/>
        </authorList>
    </citation>
    <scope>NUCLEOTIDE SEQUENCE</scope>
    <source>
        <strain evidence="2">CBS 4856</strain>
    </source>
</reference>
<evidence type="ECO:0000313" key="3">
    <source>
        <dbReference type="Proteomes" id="UP000761534"/>
    </source>
</evidence>
<keyword evidence="3" id="KW-1185">Reference proteome</keyword>
<sequence length="679" mass="77468">MLRARPLRARGDGFMNCIWSRPYSGKVVARRKIGKGLRANRRPGFIRTEDKEASVISVDKHDEKPAPSPDPPKTAVGPKGPKTFNGRIVDAQELSYEPVPVGDQPPVPHLAHNLDRVLFDPGVHFLKDPRTEVYNFTPFLENIMSIRDFDFNYIAKYVPSGKDSKLATLAQEKGKRFVGSSSSLTGVLTQFHHVLSHFRPPLTVDVSKHFPGSTTSFTTTQTRPVSLFLRYNPRTNTYAVDADKAENRDIILSILGNCLETMLTTPEKQFQNYHKSRSHMLDPSLKNGSQQSTYHYTSCGDFLMRSQLDCFDERLPGTGIFDLKTRAVCAVRHDLDYVQVNDGSNYQIRSLEGTWESFSREWYELIRSTMLKYSLQARIGRMDGIFIAYHNVRQMFGFQYVPLSDMDRIFHTVRSKKSPDTLSVEHAISGKPLPGPKPVPEALQGEVASHIADTEFKLSMELFEHTLNELISHHQGDQHKLSYNLVFEAKQAGTMIVYAKPMLEKDINYIQTSNSEAPGDPTSANDPKYKLNRDPHRIWKHAETDLENIPKDVAVFKLETRNIIDNNLPVPLDEYPTMDSVRNKWRVKWKISKPSGAEATQLYKETFKDQPAVLRPIVSEPLLERIDESEERDRRTKLLSEIAPPNPLQTKLRQLSSQGARSRRNLRSKNKVLWTPRKI</sequence>
<dbReference type="OrthoDB" id="10249045at2759"/>
<dbReference type="GO" id="GO:0005740">
    <property type="term" value="C:mitochondrial envelope"/>
    <property type="evidence" value="ECO:0007669"/>
    <property type="project" value="TreeGrafter"/>
</dbReference>
<dbReference type="InterPro" id="IPR013943">
    <property type="entry name" value="Pet127"/>
</dbReference>
<feature type="region of interest" description="Disordered" evidence="1">
    <location>
        <begin position="654"/>
        <end position="679"/>
    </location>
</feature>
<dbReference type="PANTHER" id="PTHR31014:SF0">
    <property type="entry name" value="MITOCHONDRIAL TRANSLATION SYSTEM COMPONENT PET127-RELATED"/>
    <property type="match status" value="1"/>
</dbReference>
<dbReference type="AlphaFoldDB" id="A0A642VBG9"/>
<organism evidence="2 3">
    <name type="scientific">Trichomonascus ciferrii</name>
    <dbReference type="NCBI Taxonomy" id="44093"/>
    <lineage>
        <taxon>Eukaryota</taxon>
        <taxon>Fungi</taxon>
        <taxon>Dikarya</taxon>
        <taxon>Ascomycota</taxon>
        <taxon>Saccharomycotina</taxon>
        <taxon>Dipodascomycetes</taxon>
        <taxon>Dipodascales</taxon>
        <taxon>Trichomonascaceae</taxon>
        <taxon>Trichomonascus</taxon>
        <taxon>Trichomonascus ciferrii complex</taxon>
    </lineage>
</organism>
<dbReference type="Pfam" id="PF08634">
    <property type="entry name" value="Pet127"/>
    <property type="match status" value="1"/>
</dbReference>
<dbReference type="GO" id="GO:0000964">
    <property type="term" value="P:mitochondrial RNA 5'-end processing"/>
    <property type="evidence" value="ECO:0007669"/>
    <property type="project" value="TreeGrafter"/>
</dbReference>
<dbReference type="Proteomes" id="UP000761534">
    <property type="component" value="Unassembled WGS sequence"/>
</dbReference>
<proteinExistence type="predicted"/>
<name>A0A642VBG9_9ASCO</name>
<evidence type="ECO:0000313" key="2">
    <source>
        <dbReference type="EMBL" id="KAA8917231.1"/>
    </source>
</evidence>
<feature type="region of interest" description="Disordered" evidence="1">
    <location>
        <begin position="50"/>
        <end position="83"/>
    </location>
</feature>
<accession>A0A642VBG9</accession>